<dbReference type="EMBL" id="CASHTH010001531">
    <property type="protein sequence ID" value="CAI8016457.1"/>
    <property type="molecule type" value="Genomic_DNA"/>
</dbReference>
<dbReference type="AlphaFoldDB" id="A0AA35RU59"/>
<dbReference type="Proteomes" id="UP001174909">
    <property type="component" value="Unassembled WGS sequence"/>
</dbReference>
<sequence>MATRTIHLSGGRPWGITLSGGRDFGAPLCVSKV</sequence>
<reference evidence="1" key="1">
    <citation type="submission" date="2023-03" db="EMBL/GenBank/DDBJ databases">
        <authorList>
            <person name="Steffen K."/>
            <person name="Cardenas P."/>
        </authorList>
    </citation>
    <scope>NUCLEOTIDE SEQUENCE</scope>
</reference>
<proteinExistence type="predicted"/>
<dbReference type="Gene3D" id="2.30.42.10">
    <property type="match status" value="1"/>
</dbReference>
<comment type="caution">
    <text evidence="1">The sequence shown here is derived from an EMBL/GenBank/DDBJ whole genome shotgun (WGS) entry which is preliminary data.</text>
</comment>
<name>A0AA35RU59_GEOBA</name>
<gene>
    <name evidence="1" type="ORF">GBAR_LOCUS10096</name>
</gene>
<keyword evidence="2" id="KW-1185">Reference proteome</keyword>
<dbReference type="InterPro" id="IPR036034">
    <property type="entry name" value="PDZ_sf"/>
</dbReference>
<evidence type="ECO:0000313" key="1">
    <source>
        <dbReference type="EMBL" id="CAI8016457.1"/>
    </source>
</evidence>
<evidence type="ECO:0000313" key="2">
    <source>
        <dbReference type="Proteomes" id="UP001174909"/>
    </source>
</evidence>
<feature type="non-terminal residue" evidence="1">
    <location>
        <position position="33"/>
    </location>
</feature>
<protein>
    <submittedName>
        <fullName evidence="1">Uncharacterized protein</fullName>
    </submittedName>
</protein>
<accession>A0AA35RU59</accession>
<organism evidence="1 2">
    <name type="scientific">Geodia barretti</name>
    <name type="common">Barrett's horny sponge</name>
    <dbReference type="NCBI Taxonomy" id="519541"/>
    <lineage>
        <taxon>Eukaryota</taxon>
        <taxon>Metazoa</taxon>
        <taxon>Porifera</taxon>
        <taxon>Demospongiae</taxon>
        <taxon>Heteroscleromorpha</taxon>
        <taxon>Tetractinellida</taxon>
        <taxon>Astrophorina</taxon>
        <taxon>Geodiidae</taxon>
        <taxon>Geodia</taxon>
    </lineage>
</organism>